<dbReference type="Proteomes" id="UP000000600">
    <property type="component" value="Unassembled WGS sequence"/>
</dbReference>
<proteinExistence type="predicted"/>
<dbReference type="InterPro" id="IPR002895">
    <property type="entry name" value="Paramecium_SA"/>
</dbReference>
<dbReference type="AlphaFoldDB" id="A0DUD0"/>
<keyword evidence="2" id="KW-1185">Reference proteome</keyword>
<dbReference type="RefSeq" id="XP_001454044.1">
    <property type="nucleotide sequence ID" value="XM_001454007.1"/>
</dbReference>
<evidence type="ECO:0000313" key="1">
    <source>
        <dbReference type="EMBL" id="CAK86647.1"/>
    </source>
</evidence>
<reference evidence="1 2" key="1">
    <citation type="journal article" date="2006" name="Nature">
        <title>Global trends of whole-genome duplications revealed by the ciliate Paramecium tetraurelia.</title>
        <authorList>
            <consortium name="Genoscope"/>
            <person name="Aury J.-M."/>
            <person name="Jaillon O."/>
            <person name="Duret L."/>
            <person name="Noel B."/>
            <person name="Jubin C."/>
            <person name="Porcel B.M."/>
            <person name="Segurens B."/>
            <person name="Daubin V."/>
            <person name="Anthouard V."/>
            <person name="Aiach N."/>
            <person name="Arnaiz O."/>
            <person name="Billaut A."/>
            <person name="Beisson J."/>
            <person name="Blanc I."/>
            <person name="Bouhouche K."/>
            <person name="Camara F."/>
            <person name="Duharcourt S."/>
            <person name="Guigo R."/>
            <person name="Gogendeau D."/>
            <person name="Katinka M."/>
            <person name="Keller A.-M."/>
            <person name="Kissmehl R."/>
            <person name="Klotz C."/>
            <person name="Koll F."/>
            <person name="Le Moue A."/>
            <person name="Lepere C."/>
            <person name="Malinsky S."/>
            <person name="Nowacki M."/>
            <person name="Nowak J.K."/>
            <person name="Plattner H."/>
            <person name="Poulain J."/>
            <person name="Ruiz F."/>
            <person name="Serrano V."/>
            <person name="Zagulski M."/>
            <person name="Dessen P."/>
            <person name="Betermier M."/>
            <person name="Weissenbach J."/>
            <person name="Scarpelli C."/>
            <person name="Schachter V."/>
            <person name="Sperling L."/>
            <person name="Meyer E."/>
            <person name="Cohen J."/>
            <person name="Wincker P."/>
        </authorList>
    </citation>
    <scope>NUCLEOTIDE SEQUENCE [LARGE SCALE GENOMIC DNA]</scope>
    <source>
        <strain evidence="1 2">Stock d4-2</strain>
    </source>
</reference>
<organism evidence="1 2">
    <name type="scientific">Paramecium tetraurelia</name>
    <dbReference type="NCBI Taxonomy" id="5888"/>
    <lineage>
        <taxon>Eukaryota</taxon>
        <taxon>Sar</taxon>
        <taxon>Alveolata</taxon>
        <taxon>Ciliophora</taxon>
        <taxon>Intramacronucleata</taxon>
        <taxon>Oligohymenophorea</taxon>
        <taxon>Peniculida</taxon>
        <taxon>Parameciidae</taxon>
        <taxon>Paramecium</taxon>
    </lineage>
</organism>
<dbReference type="InParanoid" id="A0DUD0"/>
<name>A0DUD0_PARTE</name>
<dbReference type="KEGG" id="ptm:GSPATT00020319001"/>
<dbReference type="OMA" id="EDCNTIM"/>
<accession>A0DUD0</accession>
<dbReference type="OrthoDB" id="293258at2759"/>
<dbReference type="Pfam" id="PF01508">
    <property type="entry name" value="Paramecium_SA"/>
    <property type="match status" value="1"/>
</dbReference>
<sequence>MIFYFITLLANGNSIIVDSNLRCSCSEIKVQEDCNTIMNCKWVNSKCQDYVYECQVDITTDIKSYTCNWNSDTNKYEAQRFECSQFKSSYDCGRLKPHCFWNSTEMCNTFTSCPDYNEQHCPIYDKECSIQDNACIDGLQQCKNYTSEKTCRGVESGEQECLWSNDNQCKGQNLIDCTSLTGYKICDVNLIECKKNAQGNCVSITCSDKKQEKDCTNARIVKQGKSTFYLCVWNNGQCIEATNAQHLDIETCSRETASNYKWVDNKCQVCSVLQPKILEQQKDGYVEYENQIVIIYLSASILSKLAILLLCID</sequence>
<protein>
    <recommendedName>
        <fullName evidence="3">Mini antigen</fullName>
    </recommendedName>
</protein>
<evidence type="ECO:0008006" key="3">
    <source>
        <dbReference type="Google" id="ProtNLM"/>
    </source>
</evidence>
<dbReference type="GeneID" id="5039829"/>
<evidence type="ECO:0000313" key="2">
    <source>
        <dbReference type="Proteomes" id="UP000000600"/>
    </source>
</evidence>
<dbReference type="EMBL" id="CT868585">
    <property type="protein sequence ID" value="CAK86647.1"/>
    <property type="molecule type" value="Genomic_DNA"/>
</dbReference>
<gene>
    <name evidence="1" type="ORF">GSPATT00020319001</name>
</gene>
<dbReference type="HOGENOM" id="CLU_077273_0_0_1"/>